<keyword evidence="2" id="KW-1185">Reference proteome</keyword>
<proteinExistence type="predicted"/>
<dbReference type="Proteomes" id="UP000002457">
    <property type="component" value="Chromosome"/>
</dbReference>
<name>B8GJ36_METPE</name>
<reference evidence="1 2" key="1">
    <citation type="journal article" date="2015" name="Genome Announc.">
        <title>Complete Genome Sequence of Methanosphaerula palustris E1-9CT, a Hydrogenotrophic Methanogen Isolated from a Minerotrophic Fen Peatland.</title>
        <authorList>
            <person name="Cadillo-Quiroz H."/>
            <person name="Browne P."/>
            <person name="Kyrpides N."/>
            <person name="Woyke T."/>
            <person name="Goodwin L."/>
            <person name="Detter C."/>
            <person name="Yavitt J.B."/>
            <person name="Zinder S.H."/>
        </authorList>
    </citation>
    <scope>NUCLEOTIDE SEQUENCE [LARGE SCALE GENOMIC DNA]</scope>
    <source>
        <strain evidence="2">ATCC BAA-1556 / DSM 19958 / E1-9c</strain>
    </source>
</reference>
<dbReference type="HOGENOM" id="CLU_2695825_0_0_2"/>
<protein>
    <submittedName>
        <fullName evidence="1">Uncharacterized protein</fullName>
    </submittedName>
</protein>
<dbReference type="AlphaFoldDB" id="B8GJ36"/>
<organism evidence="1 2">
    <name type="scientific">Methanosphaerula palustris (strain ATCC BAA-1556 / DSM 19958 / E1-9c)</name>
    <dbReference type="NCBI Taxonomy" id="521011"/>
    <lineage>
        <taxon>Archaea</taxon>
        <taxon>Methanobacteriati</taxon>
        <taxon>Methanobacteriota</taxon>
        <taxon>Stenosarchaea group</taxon>
        <taxon>Methanomicrobia</taxon>
        <taxon>Methanomicrobiales</taxon>
        <taxon>Methanoregulaceae</taxon>
        <taxon>Methanosphaerula</taxon>
    </lineage>
</organism>
<evidence type="ECO:0000313" key="2">
    <source>
        <dbReference type="Proteomes" id="UP000002457"/>
    </source>
</evidence>
<dbReference type="EMBL" id="CP001338">
    <property type="protein sequence ID" value="ACL15609.1"/>
    <property type="molecule type" value="Genomic_DNA"/>
</dbReference>
<gene>
    <name evidence="1" type="ordered locus">Mpal_0223</name>
</gene>
<dbReference type="KEGG" id="mpl:Mpal_0223"/>
<evidence type="ECO:0000313" key="1">
    <source>
        <dbReference type="EMBL" id="ACL15609.1"/>
    </source>
</evidence>
<accession>B8GJ36</accession>
<sequence length="73" mass="8496">MIGRMKSVDSEYLKEITPDTIARNSDPEMISRLVEIIEDLQNEIKHLKRTQGLDLVKGKRQKPLNYISNKDKI</sequence>